<gene>
    <name evidence="2" type="ORF">JYP50_18435</name>
</gene>
<organism evidence="2 3">
    <name type="scientific">Parahaliea mediterranea</name>
    <dbReference type="NCBI Taxonomy" id="651086"/>
    <lineage>
        <taxon>Bacteria</taxon>
        <taxon>Pseudomonadati</taxon>
        <taxon>Pseudomonadota</taxon>
        <taxon>Gammaproteobacteria</taxon>
        <taxon>Cellvibrionales</taxon>
        <taxon>Halieaceae</taxon>
        <taxon>Parahaliea</taxon>
    </lineage>
</organism>
<evidence type="ECO:0000313" key="3">
    <source>
        <dbReference type="Proteomes" id="UP000664303"/>
    </source>
</evidence>
<dbReference type="AlphaFoldDB" id="A0A939ILN9"/>
<dbReference type="Proteomes" id="UP000664303">
    <property type="component" value="Unassembled WGS sequence"/>
</dbReference>
<protein>
    <submittedName>
        <fullName evidence="2">Uncharacterized protein</fullName>
    </submittedName>
</protein>
<dbReference type="EMBL" id="JAFKCZ010000016">
    <property type="protein sequence ID" value="MBN7798586.1"/>
    <property type="molecule type" value="Genomic_DNA"/>
</dbReference>
<proteinExistence type="predicted"/>
<sequence length="68" mass="7118">MAALAVTGKSLNVSVARATLAGSYDPNNVSELRSLYLQISVFSIAVGIFIAAIGPMTKDWETVGRTSS</sequence>
<comment type="caution">
    <text evidence="2">The sequence shown here is derived from an EMBL/GenBank/DDBJ whole genome shotgun (WGS) entry which is preliminary data.</text>
</comment>
<keyword evidence="1" id="KW-0472">Membrane</keyword>
<feature type="transmembrane region" description="Helical" evidence="1">
    <location>
        <begin position="35"/>
        <end position="55"/>
    </location>
</feature>
<reference evidence="2" key="1">
    <citation type="submission" date="2021-02" db="EMBL/GenBank/DDBJ databases">
        <title>PHA producing bacteria isolated from coastal sediment in Guangdong, Shenzhen.</title>
        <authorList>
            <person name="Zheng W."/>
            <person name="Yu S."/>
            <person name="Huang Y."/>
        </authorList>
    </citation>
    <scope>NUCLEOTIDE SEQUENCE</scope>
    <source>
        <strain evidence="2">TN14-10</strain>
    </source>
</reference>
<keyword evidence="1" id="KW-0812">Transmembrane</keyword>
<dbReference type="RefSeq" id="WP_206562034.1">
    <property type="nucleotide sequence ID" value="NZ_JAFKCZ010000016.1"/>
</dbReference>
<accession>A0A939ILN9</accession>
<evidence type="ECO:0000256" key="1">
    <source>
        <dbReference type="SAM" id="Phobius"/>
    </source>
</evidence>
<name>A0A939ILN9_9GAMM</name>
<keyword evidence="3" id="KW-1185">Reference proteome</keyword>
<evidence type="ECO:0000313" key="2">
    <source>
        <dbReference type="EMBL" id="MBN7798586.1"/>
    </source>
</evidence>
<keyword evidence="1" id="KW-1133">Transmembrane helix</keyword>